<dbReference type="PROSITE" id="PS01276">
    <property type="entry name" value="PEPTIDASE_U32"/>
    <property type="match status" value="1"/>
</dbReference>
<dbReference type="InterPro" id="IPR051454">
    <property type="entry name" value="RNA/ubiquinone_mod_enzymes"/>
</dbReference>
<keyword evidence="2" id="KW-0378">Hydrolase</keyword>
<sequence>MNTEQYIPSETARPLHAFPRPKPELLAPAGGMDQLRYALYYGADAVYLAADRFGLRQRASNFSLDDIPSAVSFAHDYGAKVYVTCNVLMESADLKVLPGYLEALQDAGADAVIVSDLGALSLARRHAPKLAVHVSTQASVANAESARVWHELGASRIVCAREMSVDDIADMRAHIPNDLELEVFVHGAMCMAVSGRCLISDYLAGRSGNKGNCTQPCRWNYRMEYRVEEEYRPGEWMPVDEDERGSYLFNARDMNMLAHVDDLCAAGVDSLKIEGRNKKAFYVATVVNAYRQVLDGADPALFEPELETISHRPYSTGFYYGRGKQAPEQDGYVQTHLHAATVEACTPCGDGVWRAQARCHNRFCEGDAVEIISPRQPIRSVEVRNLQLLHRDEDGTSGEWAEKVPVANRSMEIYAFDAPFELRKHDLLRIRKNGAAV</sequence>
<evidence type="ECO:0000313" key="5">
    <source>
        <dbReference type="Proteomes" id="UP000824261"/>
    </source>
</evidence>
<reference evidence="4" key="2">
    <citation type="journal article" date="2021" name="PeerJ">
        <title>Extensive microbial diversity within the chicken gut microbiome revealed by metagenomics and culture.</title>
        <authorList>
            <person name="Gilroy R."/>
            <person name="Ravi A."/>
            <person name="Getino M."/>
            <person name="Pursley I."/>
            <person name="Horton D.L."/>
            <person name="Alikhan N.F."/>
            <person name="Baker D."/>
            <person name="Gharbi K."/>
            <person name="Hall N."/>
            <person name="Watson M."/>
            <person name="Adriaenssens E.M."/>
            <person name="Foster-Nyarko E."/>
            <person name="Jarju S."/>
            <person name="Secka A."/>
            <person name="Antonio M."/>
            <person name="Oren A."/>
            <person name="Chaudhuri R.R."/>
            <person name="La Ragione R."/>
            <person name="Hildebrand F."/>
            <person name="Pallen M.J."/>
        </authorList>
    </citation>
    <scope>NUCLEOTIDE SEQUENCE</scope>
    <source>
        <strain evidence="4">ChiGjej1B1-2707</strain>
    </source>
</reference>
<dbReference type="Gene3D" id="2.40.30.10">
    <property type="entry name" value="Translation factors"/>
    <property type="match status" value="1"/>
</dbReference>
<reference evidence="4" key="1">
    <citation type="submission" date="2020-10" db="EMBL/GenBank/DDBJ databases">
        <authorList>
            <person name="Gilroy R."/>
        </authorList>
    </citation>
    <scope>NUCLEOTIDE SEQUENCE</scope>
    <source>
        <strain evidence="4">ChiGjej1B1-2707</strain>
    </source>
</reference>
<dbReference type="AlphaFoldDB" id="A0A9D1A2T5"/>
<evidence type="ECO:0000256" key="2">
    <source>
        <dbReference type="ARBA" id="ARBA00022801"/>
    </source>
</evidence>
<name>A0A9D1A2T5_9ACTN</name>
<dbReference type="Pfam" id="PF01136">
    <property type="entry name" value="Peptidase_U32"/>
    <property type="match status" value="1"/>
</dbReference>
<proteinExistence type="inferred from homology"/>
<dbReference type="Proteomes" id="UP000824261">
    <property type="component" value="Unassembled WGS sequence"/>
</dbReference>
<evidence type="ECO:0000256" key="3">
    <source>
        <dbReference type="ARBA" id="ARBA00038374"/>
    </source>
</evidence>
<protein>
    <submittedName>
        <fullName evidence="4">U32 family peptidase</fullName>
    </submittedName>
</protein>
<dbReference type="PANTHER" id="PTHR30217">
    <property type="entry name" value="PEPTIDASE U32 FAMILY"/>
    <property type="match status" value="1"/>
</dbReference>
<dbReference type="InterPro" id="IPR001539">
    <property type="entry name" value="Peptidase_U32"/>
</dbReference>
<organism evidence="4 5">
    <name type="scientific">Candidatus Aveggerthella stercoripullorum</name>
    <dbReference type="NCBI Taxonomy" id="2840688"/>
    <lineage>
        <taxon>Bacteria</taxon>
        <taxon>Bacillati</taxon>
        <taxon>Actinomycetota</taxon>
        <taxon>Coriobacteriia</taxon>
        <taxon>Eggerthellales</taxon>
        <taxon>Eggerthellaceae</taxon>
        <taxon>Eggerthellaceae incertae sedis</taxon>
        <taxon>Candidatus Aveggerthella</taxon>
    </lineage>
</organism>
<accession>A0A9D1A2T5</accession>
<keyword evidence="1" id="KW-0645">Protease</keyword>
<comment type="caution">
    <text evidence="4">The sequence shown here is derived from an EMBL/GenBank/DDBJ whole genome shotgun (WGS) entry which is preliminary data.</text>
</comment>
<comment type="similarity">
    <text evidence="3">Belongs to the peptidase U32 family.</text>
</comment>
<dbReference type="GO" id="GO:0008233">
    <property type="term" value="F:peptidase activity"/>
    <property type="evidence" value="ECO:0007669"/>
    <property type="project" value="UniProtKB-KW"/>
</dbReference>
<gene>
    <name evidence="4" type="ORF">IAA69_06310</name>
</gene>
<dbReference type="GO" id="GO:0006508">
    <property type="term" value="P:proteolysis"/>
    <property type="evidence" value="ECO:0007669"/>
    <property type="project" value="UniProtKB-KW"/>
</dbReference>
<dbReference type="EMBL" id="DVGB01000078">
    <property type="protein sequence ID" value="HIR01856.1"/>
    <property type="molecule type" value="Genomic_DNA"/>
</dbReference>
<evidence type="ECO:0000313" key="4">
    <source>
        <dbReference type="EMBL" id="HIR01856.1"/>
    </source>
</evidence>
<dbReference type="PANTHER" id="PTHR30217:SF6">
    <property type="entry name" value="TRNA HYDROXYLATION PROTEIN P"/>
    <property type="match status" value="1"/>
</dbReference>
<dbReference type="SUPFAM" id="SSF51395">
    <property type="entry name" value="FMN-linked oxidoreductases"/>
    <property type="match status" value="1"/>
</dbReference>
<evidence type="ECO:0000256" key="1">
    <source>
        <dbReference type="ARBA" id="ARBA00022670"/>
    </source>
</evidence>